<dbReference type="InterPro" id="IPR000160">
    <property type="entry name" value="GGDEF_dom"/>
</dbReference>
<dbReference type="GO" id="GO:0052621">
    <property type="term" value="F:diguanylate cyclase activity"/>
    <property type="evidence" value="ECO:0007669"/>
    <property type="project" value="UniProtKB-EC"/>
</dbReference>
<protein>
    <recommendedName>
        <fullName evidence="2">diguanylate cyclase</fullName>
        <ecNumber evidence="2">2.7.7.65</ecNumber>
    </recommendedName>
</protein>
<evidence type="ECO:0000259" key="4">
    <source>
        <dbReference type="PROSITE" id="PS50112"/>
    </source>
</evidence>
<dbReference type="GO" id="GO:0005886">
    <property type="term" value="C:plasma membrane"/>
    <property type="evidence" value="ECO:0007669"/>
    <property type="project" value="TreeGrafter"/>
</dbReference>
<dbReference type="RefSeq" id="WP_105060144.1">
    <property type="nucleotide sequence ID" value="NZ_MSCJ01000001.1"/>
</dbReference>
<dbReference type="InterPro" id="IPR013656">
    <property type="entry name" value="PAS_4"/>
</dbReference>
<feature type="domain" description="GGDEF" evidence="5">
    <location>
        <begin position="184"/>
        <end position="317"/>
    </location>
</feature>
<dbReference type="SMART" id="SM00267">
    <property type="entry name" value="GGDEF"/>
    <property type="match status" value="1"/>
</dbReference>
<dbReference type="AlphaFoldDB" id="A0A2S7VXH8"/>
<dbReference type="EMBL" id="MSCJ01000001">
    <property type="protein sequence ID" value="PQJ66827.1"/>
    <property type="molecule type" value="Genomic_DNA"/>
</dbReference>
<dbReference type="InterPro" id="IPR050469">
    <property type="entry name" value="Diguanylate_Cyclase"/>
</dbReference>
<dbReference type="FunFam" id="3.30.70.270:FF:000001">
    <property type="entry name" value="Diguanylate cyclase domain protein"/>
    <property type="match status" value="1"/>
</dbReference>
<dbReference type="SUPFAM" id="SSF55073">
    <property type="entry name" value="Nucleotide cyclase"/>
    <property type="match status" value="1"/>
</dbReference>
<evidence type="ECO:0000313" key="6">
    <source>
        <dbReference type="EMBL" id="PQJ66827.1"/>
    </source>
</evidence>
<evidence type="ECO:0000256" key="3">
    <source>
        <dbReference type="ARBA" id="ARBA00034247"/>
    </source>
</evidence>
<dbReference type="Gene3D" id="3.30.70.270">
    <property type="match status" value="1"/>
</dbReference>
<dbReference type="Pfam" id="PF00990">
    <property type="entry name" value="GGDEF"/>
    <property type="match status" value="1"/>
</dbReference>
<dbReference type="CDD" id="cd01949">
    <property type="entry name" value="GGDEF"/>
    <property type="match status" value="1"/>
</dbReference>
<organism evidence="6 7">
    <name type="scientific">Photobacterium angustum</name>
    <dbReference type="NCBI Taxonomy" id="661"/>
    <lineage>
        <taxon>Bacteria</taxon>
        <taxon>Pseudomonadati</taxon>
        <taxon>Pseudomonadota</taxon>
        <taxon>Gammaproteobacteria</taxon>
        <taxon>Vibrionales</taxon>
        <taxon>Vibrionaceae</taxon>
        <taxon>Photobacterium</taxon>
    </lineage>
</organism>
<gene>
    <name evidence="6" type="ORF">BTO08_05015</name>
</gene>
<dbReference type="EC" id="2.7.7.65" evidence="2"/>
<dbReference type="InterPro" id="IPR000014">
    <property type="entry name" value="PAS"/>
</dbReference>
<sequence>MSDISLADFHLTMQVLDHLDAGIVILDKDYNVYAWNTFMQAYSGISTDQIMGKPLFDVVANLPENWLKNKISSTFKLRMRSFSAWEDRPWVFKFSNFSPISGGADFMYQNMTLTPLKSLTGEYTHICLTITDVTDIAKNKNHLRESNEQLTHLSITDRLTQLYNRGHWENCLVEEFEHYQQMHQPMTLVMFDIDHFKNVNDTYGHVAGDAVIKTIAHIVRKAKRQSDIAGRYGGEEFGVILPGTTADMTSYFTERLRKKVEKANVVVDGKTINVTISLGVCQLHPGITNYESWLEQTDSALYESKNKGRNQTTVMQADGKFISLETNVKNINEFNRNIG</sequence>
<dbReference type="Proteomes" id="UP000238730">
    <property type="component" value="Unassembled WGS sequence"/>
</dbReference>
<proteinExistence type="predicted"/>
<dbReference type="GO" id="GO:0043709">
    <property type="term" value="P:cell adhesion involved in single-species biofilm formation"/>
    <property type="evidence" value="ECO:0007669"/>
    <property type="project" value="TreeGrafter"/>
</dbReference>
<dbReference type="InterPro" id="IPR035965">
    <property type="entry name" value="PAS-like_dom_sf"/>
</dbReference>
<dbReference type="SUPFAM" id="SSF55785">
    <property type="entry name" value="PYP-like sensor domain (PAS domain)"/>
    <property type="match status" value="1"/>
</dbReference>
<dbReference type="InterPro" id="IPR029787">
    <property type="entry name" value="Nucleotide_cyclase"/>
</dbReference>
<dbReference type="InterPro" id="IPR043128">
    <property type="entry name" value="Rev_trsase/Diguanyl_cyclase"/>
</dbReference>
<name>A0A2S7VXH8_PHOAN</name>
<dbReference type="NCBIfam" id="TIGR00254">
    <property type="entry name" value="GGDEF"/>
    <property type="match status" value="1"/>
</dbReference>
<dbReference type="PROSITE" id="PS50112">
    <property type="entry name" value="PAS"/>
    <property type="match status" value="1"/>
</dbReference>
<dbReference type="Pfam" id="PF08448">
    <property type="entry name" value="PAS_4"/>
    <property type="match status" value="1"/>
</dbReference>
<comment type="cofactor">
    <cofactor evidence="1">
        <name>Mg(2+)</name>
        <dbReference type="ChEBI" id="CHEBI:18420"/>
    </cofactor>
</comment>
<comment type="caution">
    <text evidence="6">The sequence shown here is derived from an EMBL/GenBank/DDBJ whole genome shotgun (WGS) entry which is preliminary data.</text>
</comment>
<evidence type="ECO:0000256" key="1">
    <source>
        <dbReference type="ARBA" id="ARBA00001946"/>
    </source>
</evidence>
<evidence type="ECO:0000259" key="5">
    <source>
        <dbReference type="PROSITE" id="PS50887"/>
    </source>
</evidence>
<feature type="domain" description="PAS" evidence="4">
    <location>
        <begin position="14"/>
        <end position="59"/>
    </location>
</feature>
<reference evidence="6 7" key="1">
    <citation type="submission" date="2016-12" db="EMBL/GenBank/DDBJ databases">
        <title>Diversity of luminous bacteria.</title>
        <authorList>
            <person name="Yoshizawa S."/>
            <person name="Kogure K."/>
        </authorList>
    </citation>
    <scope>NUCLEOTIDE SEQUENCE [LARGE SCALE GENOMIC DNA]</scope>
    <source>
        <strain evidence="6 7">LC1-200</strain>
    </source>
</reference>
<evidence type="ECO:0000313" key="7">
    <source>
        <dbReference type="Proteomes" id="UP000238730"/>
    </source>
</evidence>
<dbReference type="PANTHER" id="PTHR45138">
    <property type="entry name" value="REGULATORY COMPONENTS OF SENSORY TRANSDUCTION SYSTEM"/>
    <property type="match status" value="1"/>
</dbReference>
<dbReference type="PROSITE" id="PS50887">
    <property type="entry name" value="GGDEF"/>
    <property type="match status" value="1"/>
</dbReference>
<dbReference type="Gene3D" id="3.30.450.20">
    <property type="entry name" value="PAS domain"/>
    <property type="match status" value="1"/>
</dbReference>
<comment type="catalytic activity">
    <reaction evidence="3">
        <text>2 GTP = 3',3'-c-di-GMP + 2 diphosphate</text>
        <dbReference type="Rhea" id="RHEA:24898"/>
        <dbReference type="ChEBI" id="CHEBI:33019"/>
        <dbReference type="ChEBI" id="CHEBI:37565"/>
        <dbReference type="ChEBI" id="CHEBI:58805"/>
        <dbReference type="EC" id="2.7.7.65"/>
    </reaction>
</comment>
<dbReference type="PANTHER" id="PTHR45138:SF9">
    <property type="entry name" value="DIGUANYLATE CYCLASE DGCM-RELATED"/>
    <property type="match status" value="1"/>
</dbReference>
<dbReference type="OrthoDB" id="9812260at2"/>
<evidence type="ECO:0000256" key="2">
    <source>
        <dbReference type="ARBA" id="ARBA00012528"/>
    </source>
</evidence>
<accession>A0A2S7VXH8</accession>
<dbReference type="GO" id="GO:1902201">
    <property type="term" value="P:negative regulation of bacterial-type flagellum-dependent cell motility"/>
    <property type="evidence" value="ECO:0007669"/>
    <property type="project" value="TreeGrafter"/>
</dbReference>